<sequence>MSQGYSFEFGQMNISEAKANIKHLAGQLSIYTRMENDCSRENKKIKAGKVELKTNVQDELKKSEQIRKILERINSELKKKILDLDAKTVKPKQEDSVKKSEEMVKGLESANAKLQKKISILEKQIAKEREDFEKERKAFAQKFSDFSRKSFEEKKSIELKCAKLSQQVTDFEKVIIMERDKFEKEKKKVEQKNVGVFKKILDKRKSVEKDFEEERRVFETEIKKLTRKLYELSTTVMKEKNTKSELHKKFDLLPQERNSLSIKITELEEIMFKRSVTPKDQIRPFNLFYDRSVDSSGKSKKSYGKEKLVWRRKGSSDEKKDQKSIVHTPNAKKNNAPKGKSFGKPNLVYTVNQLIKLAQKKINFSYCGANDFVSKNYVNYWYGSYYVSPNRTATNKPGPKYQWVPKARSVL</sequence>
<evidence type="ECO:0000313" key="2">
    <source>
        <dbReference type="Proteomes" id="UP001055879"/>
    </source>
</evidence>
<name>A0ACB8Y9G3_ARCLA</name>
<accession>A0ACB8Y9G3</accession>
<gene>
    <name evidence="1" type="ORF">L6452_36356</name>
</gene>
<keyword evidence="2" id="KW-1185">Reference proteome</keyword>
<comment type="caution">
    <text evidence="1">The sequence shown here is derived from an EMBL/GenBank/DDBJ whole genome shotgun (WGS) entry which is preliminary data.</text>
</comment>
<protein>
    <submittedName>
        <fullName evidence="1">Uncharacterized protein</fullName>
    </submittedName>
</protein>
<reference evidence="1 2" key="2">
    <citation type="journal article" date="2022" name="Mol. Ecol. Resour.">
        <title>The genomes of chicory, endive, great burdock and yacon provide insights into Asteraceae paleo-polyploidization history and plant inulin production.</title>
        <authorList>
            <person name="Fan W."/>
            <person name="Wang S."/>
            <person name="Wang H."/>
            <person name="Wang A."/>
            <person name="Jiang F."/>
            <person name="Liu H."/>
            <person name="Zhao H."/>
            <person name="Xu D."/>
            <person name="Zhang Y."/>
        </authorList>
    </citation>
    <scope>NUCLEOTIDE SEQUENCE [LARGE SCALE GENOMIC DNA]</scope>
    <source>
        <strain evidence="2">cv. Niubang</strain>
    </source>
</reference>
<dbReference type="Proteomes" id="UP001055879">
    <property type="component" value="Linkage Group LG13"/>
</dbReference>
<reference evidence="2" key="1">
    <citation type="journal article" date="2022" name="Mol. Ecol. Resour.">
        <title>The genomes of chicory, endive, great burdock and yacon provide insights into Asteraceae palaeo-polyploidization history and plant inulin production.</title>
        <authorList>
            <person name="Fan W."/>
            <person name="Wang S."/>
            <person name="Wang H."/>
            <person name="Wang A."/>
            <person name="Jiang F."/>
            <person name="Liu H."/>
            <person name="Zhao H."/>
            <person name="Xu D."/>
            <person name="Zhang Y."/>
        </authorList>
    </citation>
    <scope>NUCLEOTIDE SEQUENCE [LARGE SCALE GENOMIC DNA]</scope>
    <source>
        <strain evidence="2">cv. Niubang</strain>
    </source>
</reference>
<organism evidence="1 2">
    <name type="scientific">Arctium lappa</name>
    <name type="common">Greater burdock</name>
    <name type="synonym">Lappa major</name>
    <dbReference type="NCBI Taxonomy" id="4217"/>
    <lineage>
        <taxon>Eukaryota</taxon>
        <taxon>Viridiplantae</taxon>
        <taxon>Streptophyta</taxon>
        <taxon>Embryophyta</taxon>
        <taxon>Tracheophyta</taxon>
        <taxon>Spermatophyta</taxon>
        <taxon>Magnoliopsida</taxon>
        <taxon>eudicotyledons</taxon>
        <taxon>Gunneridae</taxon>
        <taxon>Pentapetalae</taxon>
        <taxon>asterids</taxon>
        <taxon>campanulids</taxon>
        <taxon>Asterales</taxon>
        <taxon>Asteraceae</taxon>
        <taxon>Carduoideae</taxon>
        <taxon>Cardueae</taxon>
        <taxon>Arctiinae</taxon>
        <taxon>Arctium</taxon>
    </lineage>
</organism>
<proteinExistence type="predicted"/>
<dbReference type="EMBL" id="CM042059">
    <property type="protein sequence ID" value="KAI3681557.1"/>
    <property type="molecule type" value="Genomic_DNA"/>
</dbReference>
<evidence type="ECO:0000313" key="1">
    <source>
        <dbReference type="EMBL" id="KAI3681557.1"/>
    </source>
</evidence>